<dbReference type="Pfam" id="PF02237">
    <property type="entry name" value="BPL_C"/>
    <property type="match status" value="1"/>
</dbReference>
<dbReference type="CDD" id="cd16442">
    <property type="entry name" value="BPL"/>
    <property type="match status" value="1"/>
</dbReference>
<feature type="DNA-binding region" description="H-T-H motif" evidence="5">
    <location>
        <begin position="22"/>
        <end position="41"/>
    </location>
</feature>
<evidence type="ECO:0000313" key="7">
    <source>
        <dbReference type="EMBL" id="AQS56731.1"/>
    </source>
</evidence>
<dbReference type="Pfam" id="PF03099">
    <property type="entry name" value="BPL_LplA_LipB"/>
    <property type="match status" value="1"/>
</dbReference>
<evidence type="ECO:0000313" key="8">
    <source>
        <dbReference type="Proteomes" id="UP000188603"/>
    </source>
</evidence>
<organism evidence="7 8">
    <name type="scientific">Novibacillus thermophilus</name>
    <dbReference type="NCBI Taxonomy" id="1471761"/>
    <lineage>
        <taxon>Bacteria</taxon>
        <taxon>Bacillati</taxon>
        <taxon>Bacillota</taxon>
        <taxon>Bacilli</taxon>
        <taxon>Bacillales</taxon>
        <taxon>Thermoactinomycetaceae</taxon>
        <taxon>Novibacillus</taxon>
    </lineage>
</organism>
<dbReference type="Pfam" id="PF08279">
    <property type="entry name" value="HTH_11"/>
    <property type="match status" value="1"/>
</dbReference>
<dbReference type="Gene3D" id="2.30.30.100">
    <property type="match status" value="1"/>
</dbReference>
<dbReference type="InterPro" id="IPR013196">
    <property type="entry name" value="HTH_11"/>
</dbReference>
<comment type="function">
    <text evidence="5">Acts both as a biotin--[acetyl-CoA-carboxylase] ligase and a repressor.</text>
</comment>
<feature type="binding site" evidence="5">
    <location>
        <position position="188"/>
    </location>
    <ligand>
        <name>biotin</name>
        <dbReference type="ChEBI" id="CHEBI:57586"/>
    </ligand>
</feature>
<evidence type="ECO:0000256" key="4">
    <source>
        <dbReference type="ARBA" id="ARBA00023267"/>
    </source>
</evidence>
<sequence length="326" mass="36075">MDRTLREAVLQLFTNADSYLSGEEISRTLGCTRTAVWKQIHELRSIGYVFDAKPRKGYRLRERPDVVIPEEIHCFNGAKQIGKTIRYVKSTASTQHLAHEWARQGANHGSLVIADEQTGGKGRMGRTWHSPPGSGIWMSFILKPNIPLIATPHLTLLFSVAVTRALHTETGIDVSIKWPNDLFIAGRKVCGILTEVRAEADRVHYCVAGIGINVHPASVKHLPQPVRETAVSLGEVTKKPLRRAQIVASCCTEIENLMSLYEEKGFSPIRTLWESYAFMLGKQVTVRTSDGTKSGEAIGLDQSGALVLKTPSGTERIYSADMDLSR</sequence>
<dbReference type="PANTHER" id="PTHR12835">
    <property type="entry name" value="BIOTIN PROTEIN LIGASE"/>
    <property type="match status" value="1"/>
</dbReference>
<dbReference type="InterPro" id="IPR030855">
    <property type="entry name" value="Bifunct_BirA"/>
</dbReference>
<evidence type="ECO:0000256" key="3">
    <source>
        <dbReference type="ARBA" id="ARBA00022840"/>
    </source>
</evidence>
<feature type="domain" description="BPL/LPL catalytic" evidence="6">
    <location>
        <begin position="70"/>
        <end position="262"/>
    </location>
</feature>
<keyword evidence="5" id="KW-0678">Repressor</keyword>
<comment type="catalytic activity">
    <reaction evidence="5">
        <text>biotin + L-lysyl-[protein] + ATP = N(6)-biotinyl-L-lysyl-[protein] + AMP + diphosphate + H(+)</text>
        <dbReference type="Rhea" id="RHEA:11756"/>
        <dbReference type="Rhea" id="RHEA-COMP:9752"/>
        <dbReference type="Rhea" id="RHEA-COMP:10505"/>
        <dbReference type="ChEBI" id="CHEBI:15378"/>
        <dbReference type="ChEBI" id="CHEBI:29969"/>
        <dbReference type="ChEBI" id="CHEBI:30616"/>
        <dbReference type="ChEBI" id="CHEBI:33019"/>
        <dbReference type="ChEBI" id="CHEBI:57586"/>
        <dbReference type="ChEBI" id="CHEBI:83144"/>
        <dbReference type="ChEBI" id="CHEBI:456215"/>
        <dbReference type="EC" id="6.3.4.15"/>
    </reaction>
</comment>
<dbReference type="SUPFAM" id="SSF55681">
    <property type="entry name" value="Class II aaRS and biotin synthetases"/>
    <property type="match status" value="1"/>
</dbReference>
<dbReference type="InterPro" id="IPR004143">
    <property type="entry name" value="BPL_LPL_catalytic"/>
</dbReference>
<accession>A0A1U9K9N5</accession>
<dbReference type="Gene3D" id="1.10.10.10">
    <property type="entry name" value="Winged helix-like DNA-binding domain superfamily/Winged helix DNA-binding domain"/>
    <property type="match status" value="1"/>
</dbReference>
<keyword evidence="3 5" id="KW-0067">ATP-binding</keyword>
<dbReference type="InterPro" id="IPR003142">
    <property type="entry name" value="BPL_C"/>
</dbReference>
<dbReference type="RefSeq" id="WP_077720596.1">
    <property type="nucleotide sequence ID" value="NZ_CP019699.1"/>
</dbReference>
<dbReference type="GO" id="GO:0005524">
    <property type="term" value="F:ATP binding"/>
    <property type="evidence" value="ECO:0007669"/>
    <property type="project" value="UniProtKB-UniRule"/>
</dbReference>
<dbReference type="SUPFAM" id="SSF50037">
    <property type="entry name" value="C-terminal domain of transcriptional repressors"/>
    <property type="match status" value="1"/>
</dbReference>
<keyword evidence="8" id="KW-1185">Reference proteome</keyword>
<dbReference type="OrthoDB" id="9807064at2"/>
<comment type="caution">
    <text evidence="5">Lacks conserved residue(s) required for the propagation of feature annotation.</text>
</comment>
<comment type="similarity">
    <text evidence="5">Belongs to the biotin--protein ligase family.</text>
</comment>
<reference evidence="7 8" key="1">
    <citation type="journal article" date="2015" name="Int. J. Syst. Evol. Microbiol.">
        <title>Novibacillus thermophilus gen. nov., sp. nov., a Gram-staining-negative and moderately thermophilic member of the family Thermoactinomycetaceae.</title>
        <authorList>
            <person name="Yang G."/>
            <person name="Chen J."/>
            <person name="Zhou S."/>
        </authorList>
    </citation>
    <scope>NUCLEOTIDE SEQUENCE [LARGE SCALE GENOMIC DNA]</scope>
    <source>
        <strain evidence="7 8">SG-1</strain>
    </source>
</reference>
<dbReference type="PROSITE" id="PS51733">
    <property type="entry name" value="BPL_LPL_CATALYTIC"/>
    <property type="match status" value="1"/>
</dbReference>
<dbReference type="NCBIfam" id="TIGR00121">
    <property type="entry name" value="birA_ligase"/>
    <property type="match status" value="1"/>
</dbReference>
<keyword evidence="2 5" id="KW-0547">Nucleotide-binding</keyword>
<name>A0A1U9K9N5_9BACL</name>
<dbReference type="InterPro" id="IPR036390">
    <property type="entry name" value="WH_DNA-bd_sf"/>
</dbReference>
<dbReference type="EC" id="6.3.4.15" evidence="5"/>
<keyword evidence="5" id="KW-0238">DNA-binding</keyword>
<dbReference type="Proteomes" id="UP000188603">
    <property type="component" value="Chromosome"/>
</dbReference>
<evidence type="ECO:0000259" key="6">
    <source>
        <dbReference type="PROSITE" id="PS51733"/>
    </source>
</evidence>
<dbReference type="GO" id="GO:0004077">
    <property type="term" value="F:biotin--[biotin carboxyl-carrier protein] ligase activity"/>
    <property type="evidence" value="ECO:0007669"/>
    <property type="project" value="UniProtKB-UniRule"/>
</dbReference>
<keyword evidence="5" id="KW-0804">Transcription</keyword>
<dbReference type="InterPro" id="IPR004408">
    <property type="entry name" value="Biotin_CoA_COase_ligase"/>
</dbReference>
<evidence type="ECO:0000256" key="5">
    <source>
        <dbReference type="HAMAP-Rule" id="MF_00978"/>
    </source>
</evidence>
<dbReference type="GO" id="GO:0003677">
    <property type="term" value="F:DNA binding"/>
    <property type="evidence" value="ECO:0007669"/>
    <property type="project" value="UniProtKB-UniRule"/>
</dbReference>
<dbReference type="GO" id="GO:0009249">
    <property type="term" value="P:protein lipoylation"/>
    <property type="evidence" value="ECO:0007669"/>
    <property type="project" value="UniProtKB-ARBA"/>
</dbReference>
<dbReference type="GO" id="GO:0005737">
    <property type="term" value="C:cytoplasm"/>
    <property type="evidence" value="ECO:0007669"/>
    <property type="project" value="TreeGrafter"/>
</dbReference>
<dbReference type="GO" id="GO:0006355">
    <property type="term" value="P:regulation of DNA-templated transcription"/>
    <property type="evidence" value="ECO:0007669"/>
    <property type="project" value="UniProtKB-UniRule"/>
</dbReference>
<keyword evidence="1 5" id="KW-0436">Ligase</keyword>
<proteinExistence type="inferred from homology"/>
<protein>
    <recommendedName>
        <fullName evidence="5">Bifunctional ligase/repressor BirA</fullName>
    </recommendedName>
    <alternativeName>
        <fullName evidence="5">Biotin--[acetyl-CoA-carboxylase] ligase</fullName>
        <ecNumber evidence="5">6.3.4.15</ecNumber>
    </alternativeName>
    <alternativeName>
        <fullName evidence="5">Biotin--protein ligase</fullName>
    </alternativeName>
    <alternativeName>
        <fullName evidence="5">Biotin-[acetyl-CoA carboxylase] synthetase</fullName>
    </alternativeName>
</protein>
<keyword evidence="4 5" id="KW-0092">Biotin</keyword>
<dbReference type="EMBL" id="CP019699">
    <property type="protein sequence ID" value="AQS56731.1"/>
    <property type="molecule type" value="Genomic_DNA"/>
</dbReference>
<dbReference type="STRING" id="1471761.B0W44_14215"/>
<dbReference type="SUPFAM" id="SSF46785">
    <property type="entry name" value="Winged helix' DNA-binding domain"/>
    <property type="match status" value="1"/>
</dbReference>
<dbReference type="PANTHER" id="PTHR12835:SF5">
    <property type="entry name" value="BIOTIN--PROTEIN LIGASE"/>
    <property type="match status" value="1"/>
</dbReference>
<dbReference type="InterPro" id="IPR008988">
    <property type="entry name" value="Transcriptional_repressor_C"/>
</dbReference>
<evidence type="ECO:0000256" key="1">
    <source>
        <dbReference type="ARBA" id="ARBA00022598"/>
    </source>
</evidence>
<evidence type="ECO:0000256" key="2">
    <source>
        <dbReference type="ARBA" id="ARBA00022741"/>
    </source>
</evidence>
<dbReference type="GO" id="GO:0016740">
    <property type="term" value="F:transferase activity"/>
    <property type="evidence" value="ECO:0007669"/>
    <property type="project" value="UniProtKB-ARBA"/>
</dbReference>
<dbReference type="InterPro" id="IPR036388">
    <property type="entry name" value="WH-like_DNA-bd_sf"/>
</dbReference>
<feature type="binding site" evidence="5">
    <location>
        <position position="117"/>
    </location>
    <ligand>
        <name>biotin</name>
        <dbReference type="ChEBI" id="CHEBI:57586"/>
    </ligand>
</feature>
<dbReference type="InterPro" id="IPR045864">
    <property type="entry name" value="aa-tRNA-synth_II/BPL/LPL"/>
</dbReference>
<dbReference type="Gene3D" id="3.30.930.10">
    <property type="entry name" value="Bira Bifunctional Protein, Domain 2"/>
    <property type="match status" value="1"/>
</dbReference>
<gene>
    <name evidence="5" type="primary">birA</name>
    <name evidence="7" type="ORF">B0W44_14215</name>
</gene>
<keyword evidence="5" id="KW-0805">Transcription regulation</keyword>
<dbReference type="HAMAP" id="MF_00978">
    <property type="entry name" value="Bifunct_BirA"/>
    <property type="match status" value="1"/>
</dbReference>
<dbReference type="KEGG" id="ntr:B0W44_14215"/>
<dbReference type="AlphaFoldDB" id="A0A1U9K9N5"/>